<dbReference type="InterPro" id="IPR014015">
    <property type="entry name" value="Helicase_SF3_DNA-vir"/>
</dbReference>
<evidence type="ECO:0000313" key="7">
    <source>
        <dbReference type="Proteomes" id="UP000886597"/>
    </source>
</evidence>
<dbReference type="EMBL" id="BKBQ01000025">
    <property type="protein sequence ID" value="GEQ54793.1"/>
    <property type="molecule type" value="Genomic_DNA"/>
</dbReference>
<dbReference type="InterPro" id="IPR014818">
    <property type="entry name" value="Phage/plasmid_primase_P4_C"/>
</dbReference>
<keyword evidence="2" id="KW-0378">Hydrolase</keyword>
<evidence type="ECO:0000256" key="3">
    <source>
        <dbReference type="ARBA" id="ARBA00022840"/>
    </source>
</evidence>
<dbReference type="Pfam" id="PF08706">
    <property type="entry name" value="D5_N"/>
    <property type="match status" value="1"/>
</dbReference>
<name>A0AAN4UCD2_9ENTE</name>
<keyword evidence="1" id="KW-0547">Nucleotide-binding</keyword>
<proteinExistence type="predicted"/>
<dbReference type="InterPro" id="IPR006500">
    <property type="entry name" value="Helicase_put_C_phage/plasmid"/>
</dbReference>
<dbReference type="InterPro" id="IPR027417">
    <property type="entry name" value="P-loop_NTPase"/>
</dbReference>
<dbReference type="SUPFAM" id="SSF52540">
    <property type="entry name" value="P-loop containing nucleoside triphosphate hydrolases"/>
    <property type="match status" value="1"/>
</dbReference>
<dbReference type="Pfam" id="PF19263">
    <property type="entry name" value="DUF5906"/>
    <property type="match status" value="1"/>
</dbReference>
<dbReference type="PROSITE" id="PS51206">
    <property type="entry name" value="SF3_HELICASE_1"/>
    <property type="match status" value="1"/>
</dbReference>
<comment type="caution">
    <text evidence="6">The sequence shown here is derived from an EMBL/GenBank/DDBJ whole genome shotgun (WGS) entry which is preliminary data.</text>
</comment>
<dbReference type="GO" id="GO:0016787">
    <property type="term" value="F:hydrolase activity"/>
    <property type="evidence" value="ECO:0007669"/>
    <property type="project" value="UniProtKB-KW"/>
</dbReference>
<dbReference type="RefSeq" id="WP_202584138.1">
    <property type="nucleotide sequence ID" value="NZ_BKBO01000026.1"/>
</dbReference>
<evidence type="ECO:0000256" key="2">
    <source>
        <dbReference type="ARBA" id="ARBA00022801"/>
    </source>
</evidence>
<reference evidence="6" key="1">
    <citation type="submission" date="2019-08" db="EMBL/GenBank/DDBJ databases">
        <authorList>
            <person name="Ishikawa M."/>
            <person name="Suzuki T."/>
            <person name="Matsutani M."/>
        </authorList>
    </citation>
    <scope>NUCLEOTIDE SEQUENCE</scope>
    <source>
        <strain evidence="6">7C1</strain>
        <strain evidence="5">8C4</strain>
    </source>
</reference>
<dbReference type="Proteomes" id="UP000886597">
    <property type="component" value="Unassembled WGS sequence"/>
</dbReference>
<evidence type="ECO:0000313" key="8">
    <source>
        <dbReference type="Proteomes" id="UP000886607"/>
    </source>
</evidence>
<dbReference type="InterPro" id="IPR051620">
    <property type="entry name" value="ORF904-like_C"/>
</dbReference>
<dbReference type="PANTHER" id="PTHR35372">
    <property type="entry name" value="ATP BINDING PROTEIN-RELATED"/>
    <property type="match status" value="1"/>
</dbReference>
<dbReference type="AlphaFoldDB" id="A0AAN4UCD2"/>
<accession>A0AAN4UCD2</accession>
<keyword evidence="3" id="KW-0067">ATP-binding</keyword>
<dbReference type="Gene3D" id="3.40.50.300">
    <property type="entry name" value="P-loop containing nucleotide triphosphate hydrolases"/>
    <property type="match status" value="1"/>
</dbReference>
<dbReference type="Proteomes" id="UP000886607">
    <property type="component" value="Unassembled WGS sequence"/>
</dbReference>
<gene>
    <name evidence="5" type="ORF">TK11N_16570</name>
    <name evidence="6" type="ORF">TK2N_16370</name>
</gene>
<reference evidence="6" key="2">
    <citation type="journal article" date="2020" name="Int. Dairy J.">
        <title>Lactic acid bacterial diversity in Brie cheese focusing on salt concentration and pH of isolation medium and characterisation of halophilic and alkaliphilic lactic acid bacterial isolates.</title>
        <authorList>
            <person name="Unno R."/>
            <person name="Matsutani M."/>
            <person name="Suzuki T."/>
            <person name="Kodama K."/>
            <person name="Matsushita H."/>
            <person name="Yamasato K."/>
            <person name="Koizumi Y."/>
            <person name="Ishikawa M."/>
        </authorList>
    </citation>
    <scope>NUCLEOTIDE SEQUENCE</scope>
    <source>
        <strain evidence="6">7C1</strain>
        <strain evidence="5">8C4</strain>
    </source>
</reference>
<dbReference type="InterPro" id="IPR045455">
    <property type="entry name" value="NrS-1_pol-like_helicase"/>
</dbReference>
<evidence type="ECO:0000313" key="5">
    <source>
        <dbReference type="EMBL" id="GEQ49805.1"/>
    </source>
</evidence>
<protein>
    <submittedName>
        <fullName evidence="6">DNA primase</fullName>
    </submittedName>
</protein>
<keyword evidence="8" id="KW-1185">Reference proteome</keyword>
<dbReference type="GO" id="GO:0005524">
    <property type="term" value="F:ATP binding"/>
    <property type="evidence" value="ECO:0007669"/>
    <property type="project" value="UniProtKB-KW"/>
</dbReference>
<organism evidence="6 7">
    <name type="scientific">Tetragenococcus koreensis</name>
    <dbReference type="NCBI Taxonomy" id="290335"/>
    <lineage>
        <taxon>Bacteria</taxon>
        <taxon>Bacillati</taxon>
        <taxon>Bacillota</taxon>
        <taxon>Bacilli</taxon>
        <taxon>Lactobacillales</taxon>
        <taxon>Enterococcaceae</taxon>
        <taxon>Tetragenococcus</taxon>
    </lineage>
</organism>
<dbReference type="NCBIfam" id="TIGR01613">
    <property type="entry name" value="primase_Cterm"/>
    <property type="match status" value="1"/>
</dbReference>
<evidence type="ECO:0000256" key="1">
    <source>
        <dbReference type="ARBA" id="ARBA00022741"/>
    </source>
</evidence>
<dbReference type="EMBL" id="BKBO01000026">
    <property type="protein sequence ID" value="GEQ49805.1"/>
    <property type="molecule type" value="Genomic_DNA"/>
</dbReference>
<evidence type="ECO:0000259" key="4">
    <source>
        <dbReference type="PROSITE" id="PS51206"/>
    </source>
</evidence>
<dbReference type="PANTHER" id="PTHR35372:SF2">
    <property type="entry name" value="SF3 HELICASE DOMAIN-CONTAINING PROTEIN"/>
    <property type="match status" value="1"/>
</dbReference>
<feature type="domain" description="SF3 helicase" evidence="4">
    <location>
        <begin position="237"/>
        <end position="408"/>
    </location>
</feature>
<evidence type="ECO:0000313" key="6">
    <source>
        <dbReference type="EMBL" id="GEQ54793.1"/>
    </source>
</evidence>
<sequence>MTKKMPEEIQEAIGNFEKASKQELKPFNIKQIFKEIKEGLAKKSDKKEKTEWMKTVVKEMNEETPRWFYIEANIDNRDGTLATEPFTYNIDYTIMGDQIIEQFHLVRFPQLTAGAVYNVEAGNWRYFGKDELKLFSRKETMNELKRWGIYENMKQVYPIANYIETATYDRSYPGDTPFLQSKPELVVFKNGTYNILTDEMRPNDPEDYVLNSYDYELPTEDQETPKTDQFLKDMFGDSWLFLKQFIGYGFYRSYAPSQEIVFLHGDGGEGKSTFLNFLTRYIFNEKNVSNEKVQDLSGNRFSAVNLLGKSMNICGEIPKGSMKNSDRLKVLTGNDKFMGEFKGVQGFNMRSYAKLMFSANELPGFRDLSGGFASRLVVINAINGNQRTEDATFFKEHPIEELIKEAPSFARSCIREFRKIFDGYHATFTKSGQMENDRQQWLFDNDYLEQFISESCTITPGDDKGTSAKVIMAEYMEFCSINNVYAESSQVVKKRLENLGCVKTRSGSSYDEDNYRCQRYMGCNLDVSYLNPFFDNKRASA</sequence>